<evidence type="ECO:0000313" key="2">
    <source>
        <dbReference type="Proteomes" id="UP000054097"/>
    </source>
</evidence>
<dbReference type="EMBL" id="KN824288">
    <property type="protein sequence ID" value="KIM29466.1"/>
    <property type="molecule type" value="Genomic_DNA"/>
</dbReference>
<reference evidence="2" key="2">
    <citation type="submission" date="2015-01" db="EMBL/GenBank/DDBJ databases">
        <title>Evolutionary Origins and Diversification of the Mycorrhizal Mutualists.</title>
        <authorList>
            <consortium name="DOE Joint Genome Institute"/>
            <consortium name="Mycorrhizal Genomics Consortium"/>
            <person name="Kohler A."/>
            <person name="Kuo A."/>
            <person name="Nagy L.G."/>
            <person name="Floudas D."/>
            <person name="Copeland A."/>
            <person name="Barry K.W."/>
            <person name="Cichocki N."/>
            <person name="Veneault-Fourrey C."/>
            <person name="LaButti K."/>
            <person name="Lindquist E.A."/>
            <person name="Lipzen A."/>
            <person name="Lundell T."/>
            <person name="Morin E."/>
            <person name="Murat C."/>
            <person name="Riley R."/>
            <person name="Ohm R."/>
            <person name="Sun H."/>
            <person name="Tunlid A."/>
            <person name="Henrissat B."/>
            <person name="Grigoriev I.V."/>
            <person name="Hibbett D.S."/>
            <person name="Martin F."/>
        </authorList>
    </citation>
    <scope>NUCLEOTIDE SEQUENCE [LARGE SCALE GENOMIC DNA]</scope>
    <source>
        <strain evidence="2">MAFF 305830</strain>
    </source>
</reference>
<keyword evidence="2" id="KW-1185">Reference proteome</keyword>
<gene>
    <name evidence="1" type="ORF">M408DRAFT_113806</name>
</gene>
<accession>A0A0C3BDD6</accession>
<name>A0A0C3BDD6_SERVB</name>
<reference evidence="1 2" key="1">
    <citation type="submission" date="2014-04" db="EMBL/GenBank/DDBJ databases">
        <authorList>
            <consortium name="DOE Joint Genome Institute"/>
            <person name="Kuo A."/>
            <person name="Zuccaro A."/>
            <person name="Kohler A."/>
            <person name="Nagy L.G."/>
            <person name="Floudas D."/>
            <person name="Copeland A."/>
            <person name="Barry K.W."/>
            <person name="Cichocki N."/>
            <person name="Veneault-Fourrey C."/>
            <person name="LaButti K."/>
            <person name="Lindquist E.A."/>
            <person name="Lipzen A."/>
            <person name="Lundell T."/>
            <person name="Morin E."/>
            <person name="Murat C."/>
            <person name="Sun H."/>
            <person name="Tunlid A."/>
            <person name="Henrissat B."/>
            <person name="Grigoriev I.V."/>
            <person name="Hibbett D.S."/>
            <person name="Martin F."/>
            <person name="Nordberg H.P."/>
            <person name="Cantor M.N."/>
            <person name="Hua S.X."/>
        </authorList>
    </citation>
    <scope>NUCLEOTIDE SEQUENCE [LARGE SCALE GENOMIC DNA]</scope>
    <source>
        <strain evidence="1 2">MAFF 305830</strain>
    </source>
</reference>
<dbReference type="HOGENOM" id="CLU_100321_0_0_1"/>
<protein>
    <submittedName>
        <fullName evidence="1">Uncharacterized protein</fullName>
    </submittedName>
</protein>
<dbReference type="Proteomes" id="UP000054097">
    <property type="component" value="Unassembled WGS sequence"/>
</dbReference>
<dbReference type="AlphaFoldDB" id="A0A0C3BDD6"/>
<sequence>MDPPQAFPFTDEEMAAAGLLGDDVSQAAQQVIATMRAHPELLKLSLFTLQCIDYTAKRNSSISSVPTLRDGPDLSALPLPSQDSDATVISAYAVSEYERITYYNGIAGDGDHPYLLYRSDLFTNPFPKPKGRFAHLPTKSVRGVFNTSLNKVWDTVGPQIRNMVKDRNVRYSSINPARFIIYGEDDAETLGPVVIWIAVYPGSTSPDTAHEVSQDILALLVENGVEDVVVEWRQAVVSRLAG</sequence>
<dbReference type="OrthoDB" id="3364808at2759"/>
<evidence type="ECO:0000313" key="1">
    <source>
        <dbReference type="EMBL" id="KIM29466.1"/>
    </source>
</evidence>
<proteinExistence type="predicted"/>
<organism evidence="1 2">
    <name type="scientific">Serendipita vermifera MAFF 305830</name>
    <dbReference type="NCBI Taxonomy" id="933852"/>
    <lineage>
        <taxon>Eukaryota</taxon>
        <taxon>Fungi</taxon>
        <taxon>Dikarya</taxon>
        <taxon>Basidiomycota</taxon>
        <taxon>Agaricomycotina</taxon>
        <taxon>Agaricomycetes</taxon>
        <taxon>Sebacinales</taxon>
        <taxon>Serendipitaceae</taxon>
        <taxon>Serendipita</taxon>
    </lineage>
</organism>